<organism evidence="6 7">
    <name type="scientific">Paracoccus albicereus</name>
    <dbReference type="NCBI Taxonomy" id="2922394"/>
    <lineage>
        <taxon>Bacteria</taxon>
        <taxon>Pseudomonadati</taxon>
        <taxon>Pseudomonadota</taxon>
        <taxon>Alphaproteobacteria</taxon>
        <taxon>Rhodobacterales</taxon>
        <taxon>Paracoccaceae</taxon>
        <taxon>Paracoccus</taxon>
    </lineage>
</organism>
<feature type="domain" description="Flagellin C-terminal" evidence="5">
    <location>
        <begin position="320"/>
        <end position="404"/>
    </location>
</feature>
<comment type="similarity">
    <text evidence="1 3">Belongs to the bacterial flagellin family.</text>
</comment>
<dbReference type="InterPro" id="IPR046358">
    <property type="entry name" value="Flagellin_C"/>
</dbReference>
<evidence type="ECO:0000259" key="5">
    <source>
        <dbReference type="Pfam" id="PF00700"/>
    </source>
</evidence>
<dbReference type="InterPro" id="IPR001492">
    <property type="entry name" value="Flagellin"/>
</dbReference>
<protein>
    <recommendedName>
        <fullName evidence="3">Flagellin</fullName>
    </recommendedName>
</protein>
<accession>A0ABT1MLS5</accession>
<comment type="function">
    <text evidence="3">Flagellin is the subunit protein which polymerizes to form the filaments of bacterial flagella.</text>
</comment>
<dbReference type="Gene3D" id="1.20.1330.10">
    <property type="entry name" value="f41 fragment of flagellin, N-terminal domain"/>
    <property type="match status" value="1"/>
</dbReference>
<keyword evidence="3" id="KW-0964">Secreted</keyword>
<dbReference type="PANTHER" id="PTHR42792:SF2">
    <property type="entry name" value="FLAGELLIN"/>
    <property type="match status" value="1"/>
</dbReference>
<dbReference type="SUPFAM" id="SSF64518">
    <property type="entry name" value="Phase 1 flagellin"/>
    <property type="match status" value="1"/>
</dbReference>
<evidence type="ECO:0000256" key="2">
    <source>
        <dbReference type="ARBA" id="ARBA00023143"/>
    </source>
</evidence>
<name>A0ABT1MLS5_9RHOB</name>
<comment type="caution">
    <text evidence="6">The sequence shown here is derived from an EMBL/GenBank/DDBJ whole genome shotgun (WGS) entry which is preliminary data.</text>
</comment>
<proteinExistence type="inferred from homology"/>
<keyword evidence="2 3" id="KW-0975">Bacterial flagellum</keyword>
<gene>
    <name evidence="6" type="ORF">MLD63_02090</name>
</gene>
<dbReference type="Pfam" id="PF00669">
    <property type="entry name" value="Flagellin_N"/>
    <property type="match status" value="1"/>
</dbReference>
<keyword evidence="6" id="KW-0282">Flagellum</keyword>
<geneLocation type="plasmid" evidence="6">
    <name>unnamed1</name>
</geneLocation>
<dbReference type="PANTHER" id="PTHR42792">
    <property type="entry name" value="FLAGELLIN"/>
    <property type="match status" value="1"/>
</dbReference>
<keyword evidence="6" id="KW-0966">Cell projection</keyword>
<dbReference type="RefSeq" id="WP_255328182.1">
    <property type="nucleotide sequence ID" value="NZ_JAKZEU010000001.1"/>
</dbReference>
<dbReference type="Pfam" id="PF00700">
    <property type="entry name" value="Flagellin_C"/>
    <property type="match status" value="1"/>
</dbReference>
<dbReference type="EMBL" id="JAKZEU010000001">
    <property type="protein sequence ID" value="MCQ0969227.1"/>
    <property type="molecule type" value="Genomic_DNA"/>
</dbReference>
<evidence type="ECO:0000313" key="6">
    <source>
        <dbReference type="EMBL" id="MCQ0969227.1"/>
    </source>
</evidence>
<keyword evidence="7" id="KW-1185">Reference proteome</keyword>
<comment type="subcellular location">
    <subcellularLocation>
        <location evidence="3">Secreted</location>
    </subcellularLocation>
    <subcellularLocation>
        <location evidence="3">Bacterial flagellum</location>
    </subcellularLocation>
</comment>
<evidence type="ECO:0000256" key="1">
    <source>
        <dbReference type="ARBA" id="ARBA00005709"/>
    </source>
</evidence>
<feature type="domain" description="Flagellin N-terminal" evidence="4">
    <location>
        <begin position="4"/>
        <end position="141"/>
    </location>
</feature>
<reference evidence="6 7" key="1">
    <citation type="submission" date="2022-03" db="EMBL/GenBank/DDBJ databases">
        <authorList>
            <person name="He Y."/>
        </authorList>
    </citation>
    <scope>NUCLEOTIDE SEQUENCE [LARGE SCALE GENOMIC DNA]</scope>
    <source>
        <strain evidence="6 7">TK19116</strain>
        <plasmid evidence="6">unnamed1</plasmid>
    </source>
</reference>
<dbReference type="Proteomes" id="UP001203945">
    <property type="component" value="Unassembled WGS sequence"/>
</dbReference>
<evidence type="ECO:0000256" key="3">
    <source>
        <dbReference type="RuleBase" id="RU362073"/>
    </source>
</evidence>
<sequence length="405" mass="40436">MSSILTNNGAIVALQTLKNINSSLTKTQNEISTGKSVATAKDNAAVWSISKVMEAEVSGFKTISSNLSMASSAVATAQNGAEQISALMTQMRDAVIAAQNLGAGDTSSRDKVQADIDQLVGQIGTIVSSAQINGMNLLDGSTASFGFLASLDRSAGGTVTAGTIDVTGHDLSQGAYVAQAAFTGSTGASTAADTAAFTMDAATGTGTLVVDAGATYAAGDKLQVTIGGKTASYTFSAADVASTTPADLAAVGLKGAIEALGIADLTVDYDSGTAGTLVLTNGGASDLGVSAQYKNAGAGGLGLLSTITVDTPANASTALANIETMMQDVIAAASDFGSSGKRIDTQIGFLSKLTDTLTMGIGALVDANMEEASARLQALQTQQQLGIQSLSIANQAPSSILALFR</sequence>
<dbReference type="PRINTS" id="PR00207">
    <property type="entry name" value="FLAGELLIN"/>
</dbReference>
<dbReference type="InterPro" id="IPR001029">
    <property type="entry name" value="Flagellin_N"/>
</dbReference>
<keyword evidence="6" id="KW-0614">Plasmid</keyword>
<evidence type="ECO:0000313" key="7">
    <source>
        <dbReference type="Proteomes" id="UP001203945"/>
    </source>
</evidence>
<keyword evidence="6" id="KW-0969">Cilium</keyword>
<evidence type="ECO:0000259" key="4">
    <source>
        <dbReference type="Pfam" id="PF00669"/>
    </source>
</evidence>